<dbReference type="Pfam" id="PF00593">
    <property type="entry name" value="TonB_dep_Rec_b-barrel"/>
    <property type="match status" value="1"/>
</dbReference>
<dbReference type="PANTHER" id="PTHR47234">
    <property type="match status" value="1"/>
</dbReference>
<organism evidence="9">
    <name type="scientific">mine drainage metagenome</name>
    <dbReference type="NCBI Taxonomy" id="410659"/>
    <lineage>
        <taxon>unclassified sequences</taxon>
        <taxon>metagenomes</taxon>
        <taxon>ecological metagenomes</taxon>
    </lineage>
</organism>
<evidence type="ECO:0000256" key="3">
    <source>
        <dbReference type="ARBA" id="ARBA00022692"/>
    </source>
</evidence>
<keyword evidence="9" id="KW-0675">Receptor</keyword>
<dbReference type="EMBL" id="AUZX01008272">
    <property type="protein sequence ID" value="EQD56425.1"/>
    <property type="molecule type" value="Genomic_DNA"/>
</dbReference>
<keyword evidence="4" id="KW-0798">TonB box</keyword>
<evidence type="ECO:0000256" key="2">
    <source>
        <dbReference type="ARBA" id="ARBA00022448"/>
    </source>
</evidence>
<reference evidence="9" key="2">
    <citation type="journal article" date="2014" name="ISME J.">
        <title>Microbial stratification in low pH oxic and suboxic macroscopic growths along an acid mine drainage.</title>
        <authorList>
            <person name="Mendez-Garcia C."/>
            <person name="Mesa V."/>
            <person name="Sprenger R.R."/>
            <person name="Richter M."/>
            <person name="Diez M.S."/>
            <person name="Solano J."/>
            <person name="Bargiela R."/>
            <person name="Golyshina O.V."/>
            <person name="Manteca A."/>
            <person name="Ramos J.L."/>
            <person name="Gallego J.R."/>
            <person name="Llorente I."/>
            <person name="Martins Dos Santos V.A."/>
            <person name="Jensen O.N."/>
            <person name="Pelaez A.I."/>
            <person name="Sanchez J."/>
            <person name="Ferrer M."/>
        </authorList>
    </citation>
    <scope>NUCLEOTIDE SEQUENCE</scope>
</reference>
<evidence type="ECO:0000259" key="7">
    <source>
        <dbReference type="Pfam" id="PF00593"/>
    </source>
</evidence>
<feature type="domain" description="TonB-dependent receptor plug" evidence="8">
    <location>
        <begin position="16"/>
        <end position="134"/>
    </location>
</feature>
<dbReference type="InterPro" id="IPR039426">
    <property type="entry name" value="TonB-dep_rcpt-like"/>
</dbReference>
<reference evidence="9" key="1">
    <citation type="submission" date="2013-08" db="EMBL/GenBank/DDBJ databases">
        <authorList>
            <person name="Mendez C."/>
            <person name="Richter M."/>
            <person name="Ferrer M."/>
            <person name="Sanchez J."/>
        </authorList>
    </citation>
    <scope>NUCLEOTIDE SEQUENCE</scope>
</reference>
<evidence type="ECO:0000256" key="5">
    <source>
        <dbReference type="ARBA" id="ARBA00023136"/>
    </source>
</evidence>
<evidence type="ECO:0000259" key="8">
    <source>
        <dbReference type="Pfam" id="PF07715"/>
    </source>
</evidence>
<feature type="domain" description="TonB-dependent receptor-like beta-barrel" evidence="7">
    <location>
        <begin position="274"/>
        <end position="604"/>
    </location>
</feature>
<comment type="caution">
    <text evidence="9">The sequence shown here is derived from an EMBL/GenBank/DDBJ whole genome shotgun (WGS) entry which is preliminary data.</text>
</comment>
<evidence type="ECO:0000256" key="1">
    <source>
        <dbReference type="ARBA" id="ARBA00004571"/>
    </source>
</evidence>
<keyword evidence="6" id="KW-0998">Cell outer membrane</keyword>
<dbReference type="PROSITE" id="PS52016">
    <property type="entry name" value="TONB_DEPENDENT_REC_3"/>
    <property type="match status" value="1"/>
</dbReference>
<dbReference type="Gene3D" id="2.40.170.20">
    <property type="entry name" value="TonB-dependent receptor, beta-barrel domain"/>
    <property type="match status" value="1"/>
</dbReference>
<protein>
    <submittedName>
        <fullName evidence="9">Ferric enterobactin receptor</fullName>
    </submittedName>
</protein>
<evidence type="ECO:0000313" key="9">
    <source>
        <dbReference type="EMBL" id="EQD56425.1"/>
    </source>
</evidence>
<dbReference type="InterPro" id="IPR012910">
    <property type="entry name" value="Plug_dom"/>
</dbReference>
<name>T1BR35_9ZZZZ</name>
<dbReference type="SUPFAM" id="SSF56935">
    <property type="entry name" value="Porins"/>
    <property type="match status" value="1"/>
</dbReference>
<evidence type="ECO:0000256" key="4">
    <source>
        <dbReference type="ARBA" id="ARBA00023077"/>
    </source>
</evidence>
<keyword evidence="2" id="KW-0813">Transport</keyword>
<comment type="subcellular location">
    <subcellularLocation>
        <location evidence="1">Cell outer membrane</location>
        <topology evidence="1">Multi-pass membrane protein</topology>
    </subcellularLocation>
</comment>
<feature type="non-terminal residue" evidence="9">
    <location>
        <position position="617"/>
    </location>
</feature>
<dbReference type="InterPro" id="IPR037066">
    <property type="entry name" value="Plug_dom_sf"/>
</dbReference>
<dbReference type="InterPro" id="IPR036942">
    <property type="entry name" value="Beta-barrel_TonB_sf"/>
</dbReference>
<dbReference type="Gene3D" id="2.170.130.10">
    <property type="entry name" value="TonB-dependent receptor, plug domain"/>
    <property type="match status" value="1"/>
</dbReference>
<dbReference type="GO" id="GO:0009279">
    <property type="term" value="C:cell outer membrane"/>
    <property type="evidence" value="ECO:0007669"/>
    <property type="project" value="UniProtKB-SubCell"/>
</dbReference>
<dbReference type="AlphaFoldDB" id="T1BR35"/>
<dbReference type="Pfam" id="PF07715">
    <property type="entry name" value="Plug"/>
    <property type="match status" value="1"/>
</dbReference>
<keyword evidence="3" id="KW-0812">Transmembrane</keyword>
<gene>
    <name evidence="9" type="ORF">B1A_11545</name>
</gene>
<accession>T1BR35</accession>
<sequence>MIVTGTRQIGMTEATSLSPIDVVTPAELAATGATNLNTALSILLPSFNFPQSTITDATDASEPAQLRGLSPNETLVLIDGKRVHDTSIVNVDGEYGRGSSPVDLGAIPMNAIDHIEVLRDGAAAQYGSGAIAGVINIILKKGPKGGSAFLTGGQYVRGDGRTVTGGVDEGMALGKKGWVRVSFDGTRQGGTNRANPDFRFPGDPMYGKTTVHYGLPDVHSLQAAINMQYDFSPEVHLYGFTIVNHRDVWSGGFFRTLTQYQNTQPAAVAVYPRGFLPIEASTLFDDQEVLGVRGTVFGWHYDVSADTGGNSWKLNTADTFNYSLGSASPTNFYIGMNKIRQSVANADFKRVFNPSWVENGLLVAWGLDYEYDQFQVFQGDPQSYAGGGAQVFPGYTPQDAGSHSRNSRAIYLDLESNWTKSLSTEFAVRRSQYSDFGGATTYDLSGRYAFNHVIALRGTAASGFLAPTLQQEYYSNTSTLFINNVPYNIRQFPVSNPAAKALGAQPLRPEQSHSFSAGLVLTPGNDLYVTLNAYQITIAHRIVLSGDLTGPSVSSYLTSVGIPFVDGGAFFYNGVDTRTDGADFVAHYTLPLSRSQLLFTAEMNYNKTEITGIAPNP</sequence>
<dbReference type="PANTHER" id="PTHR47234:SF3">
    <property type="entry name" value="SECRETIN_TONB SHORT N-TERMINAL DOMAIN-CONTAINING PROTEIN"/>
    <property type="match status" value="1"/>
</dbReference>
<dbReference type="InterPro" id="IPR000531">
    <property type="entry name" value="Beta-barrel_TonB"/>
</dbReference>
<proteinExistence type="predicted"/>
<evidence type="ECO:0000256" key="6">
    <source>
        <dbReference type="ARBA" id="ARBA00023237"/>
    </source>
</evidence>
<keyword evidence="5" id="KW-0472">Membrane</keyword>